<dbReference type="AlphaFoldDB" id="A0A0E9RGV1"/>
<reference evidence="1" key="2">
    <citation type="journal article" date="2015" name="Fish Shellfish Immunol.">
        <title>Early steps in the European eel (Anguilla anguilla)-Vibrio vulnificus interaction in the gills: Role of the RtxA13 toxin.</title>
        <authorList>
            <person name="Callol A."/>
            <person name="Pajuelo D."/>
            <person name="Ebbesson L."/>
            <person name="Teles M."/>
            <person name="MacKenzie S."/>
            <person name="Amaro C."/>
        </authorList>
    </citation>
    <scope>NUCLEOTIDE SEQUENCE</scope>
</reference>
<protein>
    <submittedName>
        <fullName evidence="1">Uncharacterized protein</fullName>
    </submittedName>
</protein>
<sequence>MGEAESCLVSDFSHHRINLMILFAP</sequence>
<accession>A0A0E9RGV1</accession>
<dbReference type="EMBL" id="GBXM01080877">
    <property type="protein sequence ID" value="JAH27700.1"/>
    <property type="molecule type" value="Transcribed_RNA"/>
</dbReference>
<reference evidence="1" key="1">
    <citation type="submission" date="2014-11" db="EMBL/GenBank/DDBJ databases">
        <authorList>
            <person name="Amaro Gonzalez C."/>
        </authorList>
    </citation>
    <scope>NUCLEOTIDE SEQUENCE</scope>
</reference>
<name>A0A0E9RGV1_ANGAN</name>
<proteinExistence type="predicted"/>
<organism evidence="1">
    <name type="scientific">Anguilla anguilla</name>
    <name type="common">European freshwater eel</name>
    <name type="synonym">Muraena anguilla</name>
    <dbReference type="NCBI Taxonomy" id="7936"/>
    <lineage>
        <taxon>Eukaryota</taxon>
        <taxon>Metazoa</taxon>
        <taxon>Chordata</taxon>
        <taxon>Craniata</taxon>
        <taxon>Vertebrata</taxon>
        <taxon>Euteleostomi</taxon>
        <taxon>Actinopterygii</taxon>
        <taxon>Neopterygii</taxon>
        <taxon>Teleostei</taxon>
        <taxon>Anguilliformes</taxon>
        <taxon>Anguillidae</taxon>
        <taxon>Anguilla</taxon>
    </lineage>
</organism>
<evidence type="ECO:0000313" key="1">
    <source>
        <dbReference type="EMBL" id="JAH27700.1"/>
    </source>
</evidence>